<sequence length="166" mass="18428">MSESPAGPVVRRARPDDLDAVGEITVAAYAEFTDGPDDHYLDLLRDAARRDREAELWVAEVDGVVRGSVTIALPGSPWREIGTDDEGEFRMLAVSPDARRMGIGDALARVVLDRFRELGFRSIVLSSLASMSSAHRIYERLGYHRIPDRDWSPQPGVHLIAFAKEL</sequence>
<dbReference type="InterPro" id="IPR000182">
    <property type="entry name" value="GNAT_dom"/>
</dbReference>
<dbReference type="PANTHER" id="PTHR13947:SF37">
    <property type="entry name" value="LD18367P"/>
    <property type="match status" value="1"/>
</dbReference>
<organism evidence="3 4">
    <name type="scientific">Nocardioides endophyticus</name>
    <dbReference type="NCBI Taxonomy" id="1353775"/>
    <lineage>
        <taxon>Bacteria</taxon>
        <taxon>Bacillati</taxon>
        <taxon>Actinomycetota</taxon>
        <taxon>Actinomycetes</taxon>
        <taxon>Propionibacteriales</taxon>
        <taxon>Nocardioidaceae</taxon>
        <taxon>Nocardioides</taxon>
    </lineage>
</organism>
<keyword evidence="1" id="KW-0808">Transferase</keyword>
<evidence type="ECO:0000313" key="3">
    <source>
        <dbReference type="EMBL" id="GAA4733358.1"/>
    </source>
</evidence>
<evidence type="ECO:0000259" key="2">
    <source>
        <dbReference type="PROSITE" id="PS51186"/>
    </source>
</evidence>
<dbReference type="PROSITE" id="PS51186">
    <property type="entry name" value="GNAT"/>
    <property type="match status" value="1"/>
</dbReference>
<dbReference type="RefSeq" id="WP_345526226.1">
    <property type="nucleotide sequence ID" value="NZ_BAABKN010000009.1"/>
</dbReference>
<dbReference type="EMBL" id="BAABKN010000009">
    <property type="protein sequence ID" value="GAA4733358.1"/>
    <property type="molecule type" value="Genomic_DNA"/>
</dbReference>
<dbReference type="PANTHER" id="PTHR13947">
    <property type="entry name" value="GNAT FAMILY N-ACETYLTRANSFERASE"/>
    <property type="match status" value="1"/>
</dbReference>
<feature type="domain" description="N-acetyltransferase" evidence="2">
    <location>
        <begin position="8"/>
        <end position="166"/>
    </location>
</feature>
<evidence type="ECO:0000256" key="1">
    <source>
        <dbReference type="ARBA" id="ARBA00022679"/>
    </source>
</evidence>
<name>A0ABP8YNZ7_9ACTN</name>
<protein>
    <submittedName>
        <fullName evidence="3">GNAT family N-acetyltransferase</fullName>
    </submittedName>
</protein>
<dbReference type="SUPFAM" id="SSF55729">
    <property type="entry name" value="Acyl-CoA N-acyltransferases (Nat)"/>
    <property type="match status" value="1"/>
</dbReference>
<dbReference type="Proteomes" id="UP001499882">
    <property type="component" value="Unassembled WGS sequence"/>
</dbReference>
<dbReference type="CDD" id="cd04301">
    <property type="entry name" value="NAT_SF"/>
    <property type="match status" value="1"/>
</dbReference>
<gene>
    <name evidence="3" type="ORF">GCM10023350_16090</name>
</gene>
<dbReference type="Gene3D" id="3.40.630.30">
    <property type="match status" value="1"/>
</dbReference>
<proteinExistence type="predicted"/>
<accession>A0ABP8YNZ7</accession>
<reference evidence="4" key="1">
    <citation type="journal article" date="2019" name="Int. J. Syst. Evol. Microbiol.">
        <title>The Global Catalogue of Microorganisms (GCM) 10K type strain sequencing project: providing services to taxonomists for standard genome sequencing and annotation.</title>
        <authorList>
            <consortium name="The Broad Institute Genomics Platform"/>
            <consortium name="The Broad Institute Genome Sequencing Center for Infectious Disease"/>
            <person name="Wu L."/>
            <person name="Ma J."/>
        </authorList>
    </citation>
    <scope>NUCLEOTIDE SEQUENCE [LARGE SCALE GENOMIC DNA]</scope>
    <source>
        <strain evidence="4">JCM 18532</strain>
    </source>
</reference>
<dbReference type="InterPro" id="IPR050769">
    <property type="entry name" value="NAT_camello-type"/>
</dbReference>
<evidence type="ECO:0000313" key="4">
    <source>
        <dbReference type="Proteomes" id="UP001499882"/>
    </source>
</evidence>
<keyword evidence="4" id="KW-1185">Reference proteome</keyword>
<dbReference type="Pfam" id="PF00583">
    <property type="entry name" value="Acetyltransf_1"/>
    <property type="match status" value="1"/>
</dbReference>
<dbReference type="InterPro" id="IPR016181">
    <property type="entry name" value="Acyl_CoA_acyltransferase"/>
</dbReference>
<comment type="caution">
    <text evidence="3">The sequence shown here is derived from an EMBL/GenBank/DDBJ whole genome shotgun (WGS) entry which is preliminary data.</text>
</comment>